<dbReference type="CDD" id="cd06849">
    <property type="entry name" value="lipoyl_domain"/>
    <property type="match status" value="1"/>
</dbReference>
<dbReference type="SUPFAM" id="SSF51230">
    <property type="entry name" value="Single hybrid motif"/>
    <property type="match status" value="1"/>
</dbReference>
<dbReference type="InterPro" id="IPR000089">
    <property type="entry name" value="Biotin_lipoyl"/>
</dbReference>
<feature type="region of interest" description="Disordered" evidence="6">
    <location>
        <begin position="170"/>
        <end position="191"/>
    </location>
</feature>
<evidence type="ECO:0000256" key="3">
    <source>
        <dbReference type="ARBA" id="ARBA00022823"/>
    </source>
</evidence>
<dbReference type="InterPro" id="IPR004167">
    <property type="entry name" value="PSBD"/>
</dbReference>
<dbReference type="PROSITE" id="PS00189">
    <property type="entry name" value="LIPOYL"/>
    <property type="match status" value="1"/>
</dbReference>
<dbReference type="Pfam" id="PF00364">
    <property type="entry name" value="Biotin_lipoyl"/>
    <property type="match status" value="1"/>
</dbReference>
<keyword evidence="4" id="KW-0809">Transit peptide</keyword>
<dbReference type="Gene3D" id="4.10.320.10">
    <property type="entry name" value="E3-binding domain"/>
    <property type="match status" value="1"/>
</dbReference>
<reference evidence="9" key="1">
    <citation type="submission" date="2019-09" db="EMBL/GenBank/DDBJ databases">
        <title>Bird 10,000 Genomes (B10K) Project - Family phase.</title>
        <authorList>
            <person name="Zhang G."/>
        </authorList>
    </citation>
    <scope>NUCLEOTIDE SEQUENCE</scope>
    <source>
        <strain evidence="9">B10K-DU-001-30</strain>
        <tissue evidence="9">Muscle</tissue>
    </source>
</reference>
<gene>
    <name evidence="9" type="primary">Pdhx</name>
    <name evidence="9" type="ORF">RAMSUL_R03896</name>
</gene>
<feature type="compositionally biased region" description="Pro residues" evidence="6">
    <location>
        <begin position="180"/>
        <end position="189"/>
    </location>
</feature>
<dbReference type="InterPro" id="IPR023213">
    <property type="entry name" value="CAT-like_dom_sf"/>
</dbReference>
<feature type="domain" description="Lipoyl-binding" evidence="7">
    <location>
        <begin position="4"/>
        <end position="80"/>
    </location>
</feature>
<dbReference type="GO" id="GO:0005759">
    <property type="term" value="C:mitochondrial matrix"/>
    <property type="evidence" value="ECO:0007669"/>
    <property type="project" value="UniProtKB-SubCell"/>
</dbReference>
<dbReference type="InterPro" id="IPR045257">
    <property type="entry name" value="E2/Pdx1"/>
</dbReference>
<evidence type="ECO:0000256" key="1">
    <source>
        <dbReference type="ARBA" id="ARBA00004305"/>
    </source>
</evidence>
<comment type="similarity">
    <text evidence="2 5">Belongs to the 2-oxoacid dehydrogenase family.</text>
</comment>
<dbReference type="InterPro" id="IPR003016">
    <property type="entry name" value="2-oxoA_DH_lipoyl-BS"/>
</dbReference>
<feature type="region of interest" description="Disordered" evidence="6">
    <location>
        <begin position="90"/>
        <end position="125"/>
    </location>
</feature>
<feature type="domain" description="Peripheral subunit-binding (PSBD)" evidence="8">
    <location>
        <begin position="130"/>
        <end position="167"/>
    </location>
</feature>
<evidence type="ECO:0000259" key="8">
    <source>
        <dbReference type="PROSITE" id="PS51826"/>
    </source>
</evidence>
<dbReference type="PANTHER" id="PTHR23151:SF90">
    <property type="entry name" value="DIHYDROLIPOYLLYSINE-RESIDUE ACETYLTRANSFERASE COMPONENT OF PYRUVATE DEHYDROGENASE COMPLEX, MITOCHONDRIAL-RELATED"/>
    <property type="match status" value="1"/>
</dbReference>
<dbReference type="AlphaFoldDB" id="A0A852BUL9"/>
<dbReference type="InterPro" id="IPR036625">
    <property type="entry name" value="E3-bd_dom_sf"/>
</dbReference>
<evidence type="ECO:0000313" key="10">
    <source>
        <dbReference type="Proteomes" id="UP000611227"/>
    </source>
</evidence>
<dbReference type="InterPro" id="IPR001078">
    <property type="entry name" value="2-oxoacid_DH_actylTfrase"/>
</dbReference>
<dbReference type="SUPFAM" id="SSF47005">
    <property type="entry name" value="Peripheral subunit-binding domain of 2-oxo acid dehydrogenase complex"/>
    <property type="match status" value="1"/>
</dbReference>
<dbReference type="FunFam" id="2.40.50.100:FF:000010">
    <property type="entry name" value="Acetyltransferase component of pyruvate dehydrogenase complex"/>
    <property type="match status" value="1"/>
</dbReference>
<feature type="non-terminal residue" evidence="9">
    <location>
        <position position="1"/>
    </location>
</feature>
<protein>
    <recommendedName>
        <fullName evidence="5">Dihydrolipoamide acetyltransferase component of pyruvate dehydrogenase complex</fullName>
        <ecNumber evidence="5">2.3.1.-</ecNumber>
    </recommendedName>
</protein>
<comment type="subcellular location">
    <subcellularLocation>
        <location evidence="1">Mitochondrion matrix</location>
    </subcellularLocation>
</comment>
<dbReference type="PANTHER" id="PTHR23151">
    <property type="entry name" value="DIHYDROLIPOAMIDE ACETYL/SUCCINYL-TRANSFERASE-RELATED"/>
    <property type="match status" value="1"/>
</dbReference>
<dbReference type="Pfam" id="PF00198">
    <property type="entry name" value="2-oxoacid_dh"/>
    <property type="match status" value="1"/>
</dbReference>
<dbReference type="EC" id="2.3.1.-" evidence="5"/>
<keyword evidence="10" id="KW-1185">Reference proteome</keyword>
<evidence type="ECO:0000256" key="4">
    <source>
        <dbReference type="ARBA" id="ARBA00022946"/>
    </source>
</evidence>
<evidence type="ECO:0000256" key="2">
    <source>
        <dbReference type="ARBA" id="ARBA00007317"/>
    </source>
</evidence>
<accession>A0A852BUL9</accession>
<dbReference type="Pfam" id="PF02817">
    <property type="entry name" value="E3_binding"/>
    <property type="match status" value="1"/>
</dbReference>
<dbReference type="Gene3D" id="3.30.559.10">
    <property type="entry name" value="Chloramphenicol acetyltransferase-like domain"/>
    <property type="match status" value="1"/>
</dbReference>
<dbReference type="Gene3D" id="2.40.50.100">
    <property type="match status" value="1"/>
</dbReference>
<feature type="non-terminal residue" evidence="9">
    <location>
        <position position="452"/>
    </location>
</feature>
<dbReference type="InterPro" id="IPR011053">
    <property type="entry name" value="Single_hybrid_motif"/>
</dbReference>
<evidence type="ECO:0000256" key="5">
    <source>
        <dbReference type="RuleBase" id="RU003423"/>
    </source>
</evidence>
<evidence type="ECO:0000259" key="7">
    <source>
        <dbReference type="PROSITE" id="PS50968"/>
    </source>
</evidence>
<dbReference type="Proteomes" id="UP000611227">
    <property type="component" value="Unassembled WGS sequence"/>
</dbReference>
<proteinExistence type="inferred from homology"/>
<keyword evidence="5" id="KW-0808">Transferase</keyword>
<dbReference type="GO" id="GO:0045254">
    <property type="term" value="C:pyruvate dehydrogenase complex"/>
    <property type="evidence" value="ECO:0007669"/>
    <property type="project" value="InterPro"/>
</dbReference>
<evidence type="ECO:0000256" key="6">
    <source>
        <dbReference type="SAM" id="MobiDB-lite"/>
    </source>
</evidence>
<dbReference type="EMBL" id="WBNM01009514">
    <property type="protein sequence ID" value="NXP72399.1"/>
    <property type="molecule type" value="Genomic_DNA"/>
</dbReference>
<dbReference type="SUPFAM" id="SSF52777">
    <property type="entry name" value="CoA-dependent acyltransferases"/>
    <property type="match status" value="1"/>
</dbReference>
<keyword evidence="3 5" id="KW-0450">Lipoyl</keyword>
<dbReference type="PROSITE" id="PS51826">
    <property type="entry name" value="PSBD"/>
    <property type="match status" value="1"/>
</dbReference>
<sequence>GTPGIKVLMPALSPTMEEGNIVRWLKKEGEAVSAGDALCEIETDKAVITMESSDDGVLAKILMQEGSKNVRLGSLIALLVEEGQDWKQVEIPADSGDPSSLAPPAPQLPSTPSVSASPKVEQQPGRLQIRLSPAARNILETHGLDASNLEPSGPRGIFTKEDALKLLQKQKGKPTELKPEPSPAPPQPTAVPSAVQATAVTSAYPRPAIPPVSTPGEPAALGTFTEIPASNIRRVIAKRLTESKTTIPHAYAAADCDIGAVLRLRQELAKDDIKVSVNDFIIKATAVTLKQMPDVNVTWDGEACRQLQSIDISIAVATERGLITPIIKDVAAKGIKEIAASAKALAKKARDGKLLPEEYQGGSFSISNLGMFGINGFTAVINPPQACILAVGRARAELKIVEDEEGNETLQQHQLMTVTLSSDGRVVDDELASKFLETLKANLENPMRLALC</sequence>
<comment type="cofactor">
    <cofactor evidence="5">
        <name>(R)-lipoate</name>
        <dbReference type="ChEBI" id="CHEBI:83088"/>
    </cofactor>
</comment>
<dbReference type="GO" id="GO:0016746">
    <property type="term" value="F:acyltransferase activity"/>
    <property type="evidence" value="ECO:0007669"/>
    <property type="project" value="UniProtKB-KW"/>
</dbReference>
<evidence type="ECO:0000313" key="9">
    <source>
        <dbReference type="EMBL" id="NXP72399.1"/>
    </source>
</evidence>
<dbReference type="PROSITE" id="PS50968">
    <property type="entry name" value="BIOTINYL_LIPOYL"/>
    <property type="match status" value="1"/>
</dbReference>
<name>A0A852BUL9_9PICI</name>
<comment type="caution">
    <text evidence="9">The sequence shown here is derived from an EMBL/GenBank/DDBJ whole genome shotgun (WGS) entry which is preliminary data.</text>
</comment>
<dbReference type="FunFam" id="3.30.559.10:FF:000003">
    <property type="entry name" value="Acetyltransferase component of pyruvate dehydrogenase complex"/>
    <property type="match status" value="1"/>
</dbReference>
<dbReference type="GO" id="GO:0006086">
    <property type="term" value="P:pyruvate decarboxylation to acetyl-CoA"/>
    <property type="evidence" value="ECO:0007669"/>
    <property type="project" value="InterPro"/>
</dbReference>
<organism evidence="9 10">
    <name type="scientific">Ramphastos sulfuratus</name>
    <dbReference type="NCBI Taxonomy" id="322582"/>
    <lineage>
        <taxon>Eukaryota</taxon>
        <taxon>Metazoa</taxon>
        <taxon>Chordata</taxon>
        <taxon>Craniata</taxon>
        <taxon>Vertebrata</taxon>
        <taxon>Euteleostomi</taxon>
        <taxon>Archelosauria</taxon>
        <taxon>Archosauria</taxon>
        <taxon>Dinosauria</taxon>
        <taxon>Saurischia</taxon>
        <taxon>Theropoda</taxon>
        <taxon>Coelurosauria</taxon>
        <taxon>Aves</taxon>
        <taxon>Neognathae</taxon>
        <taxon>Neoaves</taxon>
        <taxon>Telluraves</taxon>
        <taxon>Coraciimorphae</taxon>
        <taxon>Piciformes</taxon>
        <taxon>Ramphastidae</taxon>
        <taxon>Ramphastos</taxon>
    </lineage>
</organism>
<keyword evidence="5" id="KW-0012">Acyltransferase</keyword>